<dbReference type="STRING" id="675511.GCA_000341735_03781"/>
<accession>A0A4P9UU90</accession>
<protein>
    <submittedName>
        <fullName evidence="3">VWA domain-containing protein</fullName>
    </submittedName>
</protein>
<evidence type="ECO:0000313" key="3">
    <source>
        <dbReference type="EMBL" id="QCW83981.1"/>
    </source>
</evidence>
<dbReference type="InterPro" id="IPR036465">
    <property type="entry name" value="vWFA_dom_sf"/>
</dbReference>
<sequence length="338" mass="37932">MDLALSHPWVLLFSPLALLPFFGKHLTALRYSSLSVLPFDPLSFLLFTLLKLIGAGVILLLLIALAGPYLKEQTVQRLGQGAEIVILLDRSASMNENFAGRYFGGAAKESKIAIARDLLSDFIKRRKDDFFGMISFSTAPIHVLPLTQDKTAILAAIDATRSRGRGVTNIAPGLAMALNYFQERPLTGSRVILLVSDGAARIDLETQSTLTQLFHQYKVMLYWVYLRDDRSLALDSKPTNANETTSPEYFLHQFFQSIGIPYKAFEAQNPEALQNVIDEIGRLENKPIQYTEKIARQSLAEYCYLLAISGILILLFARYFELKSEQDLSESKKWSGRE</sequence>
<dbReference type="PANTHER" id="PTHR37464">
    <property type="entry name" value="BLL2463 PROTEIN"/>
    <property type="match status" value="1"/>
</dbReference>
<keyword evidence="1" id="KW-0812">Transmembrane</keyword>
<dbReference type="PROSITE" id="PS50234">
    <property type="entry name" value="VWFA"/>
    <property type="match status" value="1"/>
</dbReference>
<evidence type="ECO:0000259" key="2">
    <source>
        <dbReference type="PROSITE" id="PS50234"/>
    </source>
</evidence>
<reference evidence="4" key="1">
    <citation type="journal article" date="2019" name="J. Bacteriol.">
        <title>A Mutagenic Screen Identifies a TonB-Dependent Receptor Required for the Lanthanide Metal Switch in the Type I Methanotroph 'Methylotuvimicrobium buryatense' 5GB1C.</title>
        <authorList>
            <person name="Groom J.D."/>
            <person name="Ford S.M."/>
            <person name="Pesesky M.W."/>
            <person name="Lidstrom M.E."/>
        </authorList>
    </citation>
    <scope>NUCLEOTIDE SEQUENCE [LARGE SCALE GENOMIC DNA]</scope>
    <source>
        <strain evidence="4">5GB1C</strain>
    </source>
</reference>
<dbReference type="CDD" id="cd00198">
    <property type="entry name" value="vWFA"/>
    <property type="match status" value="1"/>
</dbReference>
<dbReference type="SMART" id="SM00327">
    <property type="entry name" value="VWA"/>
    <property type="match status" value="1"/>
</dbReference>
<dbReference type="SUPFAM" id="SSF53300">
    <property type="entry name" value="vWA-like"/>
    <property type="match status" value="1"/>
</dbReference>
<dbReference type="InterPro" id="IPR002035">
    <property type="entry name" value="VWF_A"/>
</dbReference>
<evidence type="ECO:0000256" key="1">
    <source>
        <dbReference type="SAM" id="Phobius"/>
    </source>
</evidence>
<dbReference type="Pfam" id="PF13519">
    <property type="entry name" value="VWA_2"/>
    <property type="match status" value="1"/>
</dbReference>
<dbReference type="AlphaFoldDB" id="A0A4P9UU90"/>
<dbReference type="EMBL" id="CP035467">
    <property type="protein sequence ID" value="QCW83981.1"/>
    <property type="molecule type" value="Genomic_DNA"/>
</dbReference>
<proteinExistence type="predicted"/>
<dbReference type="KEGG" id="mbur:EQU24_18335"/>
<dbReference type="Proteomes" id="UP000305881">
    <property type="component" value="Chromosome"/>
</dbReference>
<evidence type="ECO:0000313" key="4">
    <source>
        <dbReference type="Proteomes" id="UP000305881"/>
    </source>
</evidence>
<feature type="transmembrane region" description="Helical" evidence="1">
    <location>
        <begin position="302"/>
        <end position="320"/>
    </location>
</feature>
<gene>
    <name evidence="3" type="ORF">EQU24_18335</name>
</gene>
<name>A0A4P9UU90_METBY</name>
<feature type="domain" description="VWFA" evidence="2">
    <location>
        <begin position="83"/>
        <end position="280"/>
    </location>
</feature>
<dbReference type="Gene3D" id="3.40.50.410">
    <property type="entry name" value="von Willebrand factor, type A domain"/>
    <property type="match status" value="1"/>
</dbReference>
<keyword evidence="4" id="KW-1185">Reference proteome</keyword>
<dbReference type="RefSeq" id="WP_017842166.1">
    <property type="nucleotide sequence ID" value="NZ_CP035467.1"/>
</dbReference>
<dbReference type="OrthoDB" id="6206554at2"/>
<feature type="transmembrane region" description="Helical" evidence="1">
    <location>
        <begin position="42"/>
        <end position="67"/>
    </location>
</feature>
<keyword evidence="1" id="KW-1133">Transmembrane helix</keyword>
<dbReference type="PANTHER" id="PTHR37464:SF1">
    <property type="entry name" value="BLL2463 PROTEIN"/>
    <property type="match status" value="1"/>
</dbReference>
<organism evidence="3 4">
    <name type="scientific">Methylotuvimicrobium buryatense</name>
    <name type="common">Methylomicrobium buryatense</name>
    <dbReference type="NCBI Taxonomy" id="95641"/>
    <lineage>
        <taxon>Bacteria</taxon>
        <taxon>Pseudomonadati</taxon>
        <taxon>Pseudomonadota</taxon>
        <taxon>Gammaproteobacteria</taxon>
        <taxon>Methylococcales</taxon>
        <taxon>Methylococcaceae</taxon>
        <taxon>Methylotuvimicrobium</taxon>
    </lineage>
</organism>
<keyword evidence="1" id="KW-0472">Membrane</keyword>